<evidence type="ECO:0000313" key="2">
    <source>
        <dbReference type="Proteomes" id="UP000317638"/>
    </source>
</evidence>
<proteinExistence type="predicted"/>
<comment type="caution">
    <text evidence="1">The sequence shown here is derived from an EMBL/GenBank/DDBJ whole genome shotgun (WGS) entry which is preliminary data.</text>
</comment>
<reference evidence="1 2" key="1">
    <citation type="submission" date="2019-07" db="EMBL/GenBank/DDBJ databases">
        <authorList>
            <person name="Zhou L.-Y."/>
        </authorList>
    </citation>
    <scope>NUCLEOTIDE SEQUENCE [LARGE SCALE GENOMIC DNA]</scope>
    <source>
        <strain evidence="1 2">YIM 101269</strain>
    </source>
</reference>
<dbReference type="EMBL" id="VKKG01000001">
    <property type="protein sequence ID" value="TRY19420.1"/>
    <property type="molecule type" value="Genomic_DNA"/>
</dbReference>
<sequence length="196" mass="20146">MGLGGGVGTTVTALAIAETLGAARLVELCQPWASGLAEATTSELGEQDGWRLGTRDGLLIERREQPTATIRNSPGIAIVDVGSWTGDAPPVPASAALVVVARCSVPSLRRLSILLETLPESPTVVVVVGAPVRAWPKAVAASLSPLLRSAIADDLIHTVPECSDLARSGVTTAVLPKSLLGAVARFVDDLEVDPSC</sequence>
<dbReference type="RefSeq" id="WP_185975556.1">
    <property type="nucleotide sequence ID" value="NZ_VKKG01000001.1"/>
</dbReference>
<gene>
    <name evidence="1" type="ORF">FOJ82_00440</name>
</gene>
<keyword evidence="2" id="KW-1185">Reference proteome</keyword>
<evidence type="ECO:0000313" key="1">
    <source>
        <dbReference type="EMBL" id="TRY19420.1"/>
    </source>
</evidence>
<organism evidence="1 2">
    <name type="scientific">Tessaracoccus rhinocerotis</name>
    <dbReference type="NCBI Taxonomy" id="1689449"/>
    <lineage>
        <taxon>Bacteria</taxon>
        <taxon>Bacillati</taxon>
        <taxon>Actinomycetota</taxon>
        <taxon>Actinomycetes</taxon>
        <taxon>Propionibacteriales</taxon>
        <taxon>Propionibacteriaceae</taxon>
        <taxon>Tessaracoccus</taxon>
    </lineage>
</organism>
<dbReference type="AlphaFoldDB" id="A0A553K3Y5"/>
<name>A0A553K3Y5_9ACTN</name>
<dbReference type="Proteomes" id="UP000317638">
    <property type="component" value="Unassembled WGS sequence"/>
</dbReference>
<protein>
    <submittedName>
        <fullName evidence="1">Uncharacterized protein</fullName>
    </submittedName>
</protein>
<accession>A0A553K3Y5</accession>